<protein>
    <submittedName>
        <fullName evidence="6">LysR family transcriptional regulator</fullName>
    </submittedName>
</protein>
<dbReference type="SUPFAM" id="SSF46785">
    <property type="entry name" value="Winged helix' DNA-binding domain"/>
    <property type="match status" value="1"/>
</dbReference>
<dbReference type="PROSITE" id="PS50931">
    <property type="entry name" value="HTH_LYSR"/>
    <property type="match status" value="1"/>
</dbReference>
<evidence type="ECO:0000259" key="5">
    <source>
        <dbReference type="PROSITE" id="PS50931"/>
    </source>
</evidence>
<dbReference type="Pfam" id="PF03466">
    <property type="entry name" value="LysR_substrate"/>
    <property type="match status" value="1"/>
</dbReference>
<dbReference type="GO" id="GO:0006351">
    <property type="term" value="P:DNA-templated transcription"/>
    <property type="evidence" value="ECO:0007669"/>
    <property type="project" value="TreeGrafter"/>
</dbReference>
<feature type="domain" description="HTH lysR-type" evidence="5">
    <location>
        <begin position="9"/>
        <end position="66"/>
    </location>
</feature>
<dbReference type="AlphaFoldDB" id="A0A371XH07"/>
<keyword evidence="7" id="KW-1185">Reference proteome</keyword>
<organism evidence="6 7">
    <name type="scientific">Mesorhizobium denitrificans</name>
    <dbReference type="NCBI Taxonomy" id="2294114"/>
    <lineage>
        <taxon>Bacteria</taxon>
        <taxon>Pseudomonadati</taxon>
        <taxon>Pseudomonadota</taxon>
        <taxon>Alphaproteobacteria</taxon>
        <taxon>Hyphomicrobiales</taxon>
        <taxon>Phyllobacteriaceae</taxon>
        <taxon>Mesorhizobium</taxon>
    </lineage>
</organism>
<sequence>MDHSSKNLPPLESLRAFEAAARLGSFSSAAEQLHLTHGAVSRQVSKLEQWLGFKVFERKARGVQLTLEGNRLFIRTSEAFALIADNTDRWSEPRGSTIVRLATIPSVAGLWLIPRLHALEAGPPRLRIILNVDIHQNDLTEEAIDLSVRCGRGGIAGRVSVKLFEEKCFPIASPELAREIGADGNAKRTLDYPLIHDSDASAWRAWLGAHGLDYVPRAQDRRFEDYNLVLDAAANGLGIALARPPLALAQIESGRLACVDSRSVANPVSYWMDRPIGPVRPAAETLAQRIAQAAELDRSKLQAFLRDPI</sequence>
<dbReference type="PANTHER" id="PTHR30537:SF79">
    <property type="entry name" value="TRANSCRIPTIONAL REGULATOR-RELATED"/>
    <property type="match status" value="1"/>
</dbReference>
<dbReference type="RefSeq" id="WP_116622909.1">
    <property type="nucleotide sequence ID" value="NZ_QURN01000004.1"/>
</dbReference>
<evidence type="ECO:0000256" key="2">
    <source>
        <dbReference type="ARBA" id="ARBA00023015"/>
    </source>
</evidence>
<dbReference type="PANTHER" id="PTHR30537">
    <property type="entry name" value="HTH-TYPE TRANSCRIPTIONAL REGULATOR"/>
    <property type="match status" value="1"/>
</dbReference>
<dbReference type="InterPro" id="IPR005119">
    <property type="entry name" value="LysR_subst-bd"/>
</dbReference>
<dbReference type="GO" id="GO:0003700">
    <property type="term" value="F:DNA-binding transcription factor activity"/>
    <property type="evidence" value="ECO:0007669"/>
    <property type="project" value="InterPro"/>
</dbReference>
<dbReference type="InterPro" id="IPR036390">
    <property type="entry name" value="WH_DNA-bd_sf"/>
</dbReference>
<evidence type="ECO:0000313" key="7">
    <source>
        <dbReference type="Proteomes" id="UP000262379"/>
    </source>
</evidence>
<dbReference type="PRINTS" id="PR00039">
    <property type="entry name" value="HTHLYSR"/>
</dbReference>
<dbReference type="InterPro" id="IPR000847">
    <property type="entry name" value="LysR_HTH_N"/>
</dbReference>
<evidence type="ECO:0000256" key="3">
    <source>
        <dbReference type="ARBA" id="ARBA00023125"/>
    </source>
</evidence>
<dbReference type="InterPro" id="IPR036388">
    <property type="entry name" value="WH-like_DNA-bd_sf"/>
</dbReference>
<dbReference type="SUPFAM" id="SSF53850">
    <property type="entry name" value="Periplasmic binding protein-like II"/>
    <property type="match status" value="1"/>
</dbReference>
<dbReference type="EMBL" id="QURN01000004">
    <property type="protein sequence ID" value="RFC68473.1"/>
    <property type="molecule type" value="Genomic_DNA"/>
</dbReference>
<comment type="similarity">
    <text evidence="1">Belongs to the LysR transcriptional regulatory family.</text>
</comment>
<dbReference type="Gene3D" id="3.40.190.10">
    <property type="entry name" value="Periplasmic binding protein-like II"/>
    <property type="match status" value="2"/>
</dbReference>
<reference evidence="7" key="1">
    <citation type="submission" date="2018-08" db="EMBL/GenBank/DDBJ databases">
        <authorList>
            <person name="Im W.T."/>
        </authorList>
    </citation>
    <scope>NUCLEOTIDE SEQUENCE [LARGE SCALE GENOMIC DNA]</scope>
    <source>
        <strain evidence="7">LA-28</strain>
    </source>
</reference>
<dbReference type="FunFam" id="1.10.10.10:FF:000038">
    <property type="entry name" value="Glycine cleavage system transcriptional activator"/>
    <property type="match status" value="1"/>
</dbReference>
<dbReference type="Proteomes" id="UP000262379">
    <property type="component" value="Unassembled WGS sequence"/>
</dbReference>
<evidence type="ECO:0000256" key="4">
    <source>
        <dbReference type="ARBA" id="ARBA00023163"/>
    </source>
</evidence>
<keyword evidence="2" id="KW-0805">Transcription regulation</keyword>
<evidence type="ECO:0000313" key="6">
    <source>
        <dbReference type="EMBL" id="RFC68473.1"/>
    </source>
</evidence>
<accession>A0A371XH07</accession>
<name>A0A371XH07_9HYPH</name>
<dbReference type="Pfam" id="PF00126">
    <property type="entry name" value="HTH_1"/>
    <property type="match status" value="1"/>
</dbReference>
<evidence type="ECO:0000256" key="1">
    <source>
        <dbReference type="ARBA" id="ARBA00009437"/>
    </source>
</evidence>
<dbReference type="InterPro" id="IPR058163">
    <property type="entry name" value="LysR-type_TF_proteobact-type"/>
</dbReference>
<dbReference type="GO" id="GO:0043565">
    <property type="term" value="F:sequence-specific DNA binding"/>
    <property type="evidence" value="ECO:0007669"/>
    <property type="project" value="TreeGrafter"/>
</dbReference>
<dbReference type="Gene3D" id="1.10.10.10">
    <property type="entry name" value="Winged helix-like DNA-binding domain superfamily/Winged helix DNA-binding domain"/>
    <property type="match status" value="1"/>
</dbReference>
<comment type="caution">
    <text evidence="6">The sequence shown here is derived from an EMBL/GenBank/DDBJ whole genome shotgun (WGS) entry which is preliminary data.</text>
</comment>
<proteinExistence type="inferred from homology"/>
<gene>
    <name evidence="6" type="ORF">DY251_05745</name>
</gene>
<keyword evidence="4" id="KW-0804">Transcription</keyword>
<keyword evidence="3" id="KW-0238">DNA-binding</keyword>